<evidence type="ECO:0000313" key="2">
    <source>
        <dbReference type="Proteomes" id="UP000265520"/>
    </source>
</evidence>
<keyword evidence="2" id="KW-1185">Reference proteome</keyword>
<reference evidence="1 2" key="1">
    <citation type="journal article" date="2018" name="Front. Plant Sci.">
        <title>Red Clover (Trifolium pratense) and Zigzag Clover (T. medium) - A Picture of Genomic Similarities and Differences.</title>
        <authorList>
            <person name="Dluhosova J."/>
            <person name="Istvanek J."/>
            <person name="Nedelnik J."/>
            <person name="Repkova J."/>
        </authorList>
    </citation>
    <scope>NUCLEOTIDE SEQUENCE [LARGE SCALE GENOMIC DNA]</scope>
    <source>
        <strain evidence="2">cv. 10/8</strain>
        <tissue evidence="1">Leaf</tissue>
    </source>
</reference>
<feature type="non-terminal residue" evidence="1">
    <location>
        <position position="113"/>
    </location>
</feature>
<evidence type="ECO:0000313" key="1">
    <source>
        <dbReference type="EMBL" id="MCI42765.1"/>
    </source>
</evidence>
<organism evidence="1 2">
    <name type="scientific">Trifolium medium</name>
    <dbReference type="NCBI Taxonomy" id="97028"/>
    <lineage>
        <taxon>Eukaryota</taxon>
        <taxon>Viridiplantae</taxon>
        <taxon>Streptophyta</taxon>
        <taxon>Embryophyta</taxon>
        <taxon>Tracheophyta</taxon>
        <taxon>Spermatophyta</taxon>
        <taxon>Magnoliopsida</taxon>
        <taxon>eudicotyledons</taxon>
        <taxon>Gunneridae</taxon>
        <taxon>Pentapetalae</taxon>
        <taxon>rosids</taxon>
        <taxon>fabids</taxon>
        <taxon>Fabales</taxon>
        <taxon>Fabaceae</taxon>
        <taxon>Papilionoideae</taxon>
        <taxon>50 kb inversion clade</taxon>
        <taxon>NPAAA clade</taxon>
        <taxon>Hologalegina</taxon>
        <taxon>IRL clade</taxon>
        <taxon>Trifolieae</taxon>
        <taxon>Trifolium</taxon>
    </lineage>
</organism>
<protein>
    <recommendedName>
        <fullName evidence="3">Retrotransposon gag domain-containing protein</fullName>
    </recommendedName>
</protein>
<dbReference type="EMBL" id="LXQA010308674">
    <property type="protein sequence ID" value="MCI42765.1"/>
    <property type="molecule type" value="Genomic_DNA"/>
</dbReference>
<proteinExistence type="predicted"/>
<feature type="non-terminal residue" evidence="1">
    <location>
        <position position="1"/>
    </location>
</feature>
<accession>A0A392S4D3</accession>
<name>A0A392S4D3_9FABA</name>
<comment type="caution">
    <text evidence="1">The sequence shown here is derived from an EMBL/GenBank/DDBJ whole genome shotgun (WGS) entry which is preliminary data.</text>
</comment>
<dbReference type="AlphaFoldDB" id="A0A392S4D3"/>
<dbReference type="Proteomes" id="UP000265520">
    <property type="component" value="Unassembled WGS sequence"/>
</dbReference>
<evidence type="ECO:0008006" key="3">
    <source>
        <dbReference type="Google" id="ProtNLM"/>
    </source>
</evidence>
<sequence>FKLSQTTTVKDYETQFESLANRIVGLPPSCYLSCFISGLKPAIRREVLAFQPVTLTQAISLAKLQEEKFADRSQPTSKSHMPYSAASVTPSFKPTMSIVPPKPSLAVKRLTPE</sequence>